<evidence type="ECO:0000313" key="6">
    <source>
        <dbReference type="EMBL" id="SDF51492.1"/>
    </source>
</evidence>
<dbReference type="CDD" id="cd08415">
    <property type="entry name" value="PBP2_LysR_opines_like"/>
    <property type="match status" value="1"/>
</dbReference>
<dbReference type="Proteomes" id="UP000198615">
    <property type="component" value="Unassembled WGS sequence"/>
</dbReference>
<dbReference type="InterPro" id="IPR036388">
    <property type="entry name" value="WH-like_DNA-bd_sf"/>
</dbReference>
<keyword evidence="7" id="KW-1185">Reference proteome</keyword>
<name>A0A8G2F2F1_9PROT</name>
<dbReference type="Gene3D" id="3.40.190.290">
    <property type="match status" value="1"/>
</dbReference>
<evidence type="ECO:0000256" key="1">
    <source>
        <dbReference type="ARBA" id="ARBA00009437"/>
    </source>
</evidence>
<keyword evidence="2" id="KW-0805">Transcription regulation</keyword>
<dbReference type="GO" id="GO:0009089">
    <property type="term" value="P:lysine biosynthetic process via diaminopimelate"/>
    <property type="evidence" value="ECO:0007669"/>
    <property type="project" value="TreeGrafter"/>
</dbReference>
<accession>A0A8G2F2F1</accession>
<dbReference type="GO" id="GO:0010628">
    <property type="term" value="P:positive regulation of gene expression"/>
    <property type="evidence" value="ECO:0007669"/>
    <property type="project" value="TreeGrafter"/>
</dbReference>
<dbReference type="GO" id="GO:0003700">
    <property type="term" value="F:DNA-binding transcription factor activity"/>
    <property type="evidence" value="ECO:0007669"/>
    <property type="project" value="InterPro"/>
</dbReference>
<dbReference type="AlphaFoldDB" id="A0A8G2F2F1"/>
<evidence type="ECO:0000256" key="3">
    <source>
        <dbReference type="ARBA" id="ARBA00023125"/>
    </source>
</evidence>
<dbReference type="Pfam" id="PF03466">
    <property type="entry name" value="LysR_substrate"/>
    <property type="match status" value="1"/>
</dbReference>
<dbReference type="SUPFAM" id="SSF46785">
    <property type="entry name" value="Winged helix' DNA-binding domain"/>
    <property type="match status" value="1"/>
</dbReference>
<dbReference type="InterPro" id="IPR000847">
    <property type="entry name" value="LysR_HTH_N"/>
</dbReference>
<dbReference type="InterPro" id="IPR037424">
    <property type="entry name" value="NocR_PBP2"/>
</dbReference>
<evidence type="ECO:0000313" key="7">
    <source>
        <dbReference type="Proteomes" id="UP000198615"/>
    </source>
</evidence>
<evidence type="ECO:0000256" key="4">
    <source>
        <dbReference type="ARBA" id="ARBA00023163"/>
    </source>
</evidence>
<dbReference type="OrthoDB" id="8479870at2"/>
<keyword evidence="4" id="KW-0804">Transcription</keyword>
<dbReference type="PANTHER" id="PTHR30427:SF1">
    <property type="entry name" value="TRANSCRIPTIONAL ACTIVATOR PROTEIN LYSR"/>
    <property type="match status" value="1"/>
</dbReference>
<organism evidence="6 7">
    <name type="scientific">Thalassobaculum litoreum DSM 18839</name>
    <dbReference type="NCBI Taxonomy" id="1123362"/>
    <lineage>
        <taxon>Bacteria</taxon>
        <taxon>Pseudomonadati</taxon>
        <taxon>Pseudomonadota</taxon>
        <taxon>Alphaproteobacteria</taxon>
        <taxon>Rhodospirillales</taxon>
        <taxon>Thalassobaculaceae</taxon>
        <taxon>Thalassobaculum</taxon>
    </lineage>
</organism>
<proteinExistence type="inferred from homology"/>
<comment type="similarity">
    <text evidence="1">Belongs to the LysR transcriptional regulatory family.</text>
</comment>
<dbReference type="PRINTS" id="PR00039">
    <property type="entry name" value="HTHLYSR"/>
</dbReference>
<reference evidence="6 7" key="1">
    <citation type="submission" date="2016-10" db="EMBL/GenBank/DDBJ databases">
        <authorList>
            <person name="Varghese N."/>
            <person name="Submissions S."/>
        </authorList>
    </citation>
    <scope>NUCLEOTIDE SEQUENCE [LARGE SCALE GENOMIC DNA]</scope>
    <source>
        <strain evidence="6 7">DSM 18839</strain>
    </source>
</reference>
<protein>
    <submittedName>
        <fullName evidence="6">DNA-binding transcriptional regulator, LysR family</fullName>
    </submittedName>
</protein>
<evidence type="ECO:0000256" key="2">
    <source>
        <dbReference type="ARBA" id="ARBA00023015"/>
    </source>
</evidence>
<dbReference type="RefSeq" id="WP_093149338.1">
    <property type="nucleotide sequence ID" value="NZ_FNBW01000004.1"/>
</dbReference>
<feature type="domain" description="HTH lysR-type" evidence="5">
    <location>
        <begin position="1"/>
        <end position="58"/>
    </location>
</feature>
<keyword evidence="3 6" id="KW-0238">DNA-binding</keyword>
<dbReference type="InterPro" id="IPR005119">
    <property type="entry name" value="LysR_subst-bd"/>
</dbReference>
<dbReference type="Pfam" id="PF00126">
    <property type="entry name" value="HTH_1"/>
    <property type="match status" value="1"/>
</dbReference>
<dbReference type="InterPro" id="IPR036390">
    <property type="entry name" value="WH_DNA-bd_sf"/>
</dbReference>
<comment type="caution">
    <text evidence="6">The sequence shown here is derived from an EMBL/GenBank/DDBJ whole genome shotgun (WGS) entry which is preliminary data.</text>
</comment>
<dbReference type="Gene3D" id="1.10.10.10">
    <property type="entry name" value="Winged helix-like DNA-binding domain superfamily/Winged helix DNA-binding domain"/>
    <property type="match status" value="1"/>
</dbReference>
<gene>
    <name evidence="6" type="ORF">SAMN05660686_01502</name>
</gene>
<dbReference type="EMBL" id="FNBW01000004">
    <property type="protein sequence ID" value="SDF51492.1"/>
    <property type="molecule type" value="Genomic_DNA"/>
</dbReference>
<evidence type="ECO:0000259" key="5">
    <source>
        <dbReference type="PROSITE" id="PS50931"/>
    </source>
</evidence>
<dbReference type="SUPFAM" id="SSF53850">
    <property type="entry name" value="Periplasmic binding protein-like II"/>
    <property type="match status" value="1"/>
</dbReference>
<dbReference type="PANTHER" id="PTHR30427">
    <property type="entry name" value="TRANSCRIPTIONAL ACTIVATOR PROTEIN LYSR"/>
    <property type="match status" value="1"/>
</dbReference>
<dbReference type="PROSITE" id="PS50931">
    <property type="entry name" value="HTH_LYSR"/>
    <property type="match status" value="1"/>
</dbReference>
<sequence length="291" mass="30956">MNLRQIETFAAVMRCGTASRAAETLGVTQPAVSRTLAELERSVGFALFARIRNRLVPTPEARLLYQDVEAAFQGIDTIRASAARIRDQGSGELRVASLSALGGSLVPRAIAAFRKAHPAVRVTLLVLSSREVRDLVASGQFDVGLAADEIDVTGVTHQAFLTRDALCAVPVGHPLADRAVVTSADLHGMPFVAYVPEDRSRQRLDSLLAAENVVPEIVVETIYASTLHALVAQGVGVGLISAAAAEGLDGSRVVLRPFAPAVPIRSLLILPSDRPKSEIVRDFIDALMAAR</sequence>
<dbReference type="GO" id="GO:0043565">
    <property type="term" value="F:sequence-specific DNA binding"/>
    <property type="evidence" value="ECO:0007669"/>
    <property type="project" value="TreeGrafter"/>
</dbReference>